<proteinExistence type="predicted"/>
<name>A0A2I0LAN5_PUNGR</name>
<dbReference type="AlphaFoldDB" id="A0A2I0LAN5"/>
<accession>A0A2I0LAN5</accession>
<evidence type="ECO:0000313" key="2">
    <source>
        <dbReference type="Proteomes" id="UP000233551"/>
    </source>
</evidence>
<evidence type="ECO:0000313" key="1">
    <source>
        <dbReference type="EMBL" id="PKI77754.1"/>
    </source>
</evidence>
<organism evidence="1 2">
    <name type="scientific">Punica granatum</name>
    <name type="common">Pomegranate</name>
    <dbReference type="NCBI Taxonomy" id="22663"/>
    <lineage>
        <taxon>Eukaryota</taxon>
        <taxon>Viridiplantae</taxon>
        <taxon>Streptophyta</taxon>
        <taxon>Embryophyta</taxon>
        <taxon>Tracheophyta</taxon>
        <taxon>Spermatophyta</taxon>
        <taxon>Magnoliopsida</taxon>
        <taxon>eudicotyledons</taxon>
        <taxon>Gunneridae</taxon>
        <taxon>Pentapetalae</taxon>
        <taxon>rosids</taxon>
        <taxon>malvids</taxon>
        <taxon>Myrtales</taxon>
        <taxon>Lythraceae</taxon>
        <taxon>Punica</taxon>
    </lineage>
</organism>
<gene>
    <name evidence="1" type="ORF">CRG98_001878</name>
</gene>
<dbReference type="Proteomes" id="UP000233551">
    <property type="component" value="Unassembled WGS sequence"/>
</dbReference>
<protein>
    <submittedName>
        <fullName evidence="1">Uncharacterized protein</fullName>
    </submittedName>
</protein>
<comment type="caution">
    <text evidence="1">The sequence shown here is derived from an EMBL/GenBank/DDBJ whole genome shotgun (WGS) entry which is preliminary data.</text>
</comment>
<keyword evidence="2" id="KW-1185">Reference proteome</keyword>
<dbReference type="EMBL" id="PGOL01000076">
    <property type="protein sequence ID" value="PKI77754.1"/>
    <property type="molecule type" value="Genomic_DNA"/>
</dbReference>
<reference evidence="1 2" key="1">
    <citation type="submission" date="2017-11" db="EMBL/GenBank/DDBJ databases">
        <title>De-novo sequencing of pomegranate (Punica granatum L.) genome.</title>
        <authorList>
            <person name="Akparov Z."/>
            <person name="Amiraslanov A."/>
            <person name="Hajiyeva S."/>
            <person name="Abbasov M."/>
            <person name="Kaur K."/>
            <person name="Hamwieh A."/>
            <person name="Solovyev V."/>
            <person name="Salamov A."/>
            <person name="Braich B."/>
            <person name="Kosarev P."/>
            <person name="Mahmoud A."/>
            <person name="Hajiyev E."/>
            <person name="Babayeva S."/>
            <person name="Izzatullayeva V."/>
            <person name="Mammadov A."/>
            <person name="Mammadov A."/>
            <person name="Sharifova S."/>
            <person name="Ojaghi J."/>
            <person name="Eynullazada K."/>
            <person name="Bayramov B."/>
            <person name="Abdulazimova A."/>
            <person name="Shahmuradov I."/>
        </authorList>
    </citation>
    <scope>NUCLEOTIDE SEQUENCE [LARGE SCALE GENOMIC DNA]</scope>
    <source>
        <strain evidence="2">cv. AG2017</strain>
        <tissue evidence="1">Leaf</tissue>
    </source>
</reference>
<sequence length="119" mass="13018">MWTFVGARMRAFASCGLGVSTFPGDAGWTSVRRSRRYLFTTRRSRASELPGSRSSDTPSFAKALICAEPESPSSGVHIMCGPISYTPFQYSSLLGLQFHLPCELGCARRTRFDTGNAVN</sequence>